<name>A0A645HLE1_9ZZZZ</name>
<evidence type="ECO:0000313" key="1">
    <source>
        <dbReference type="EMBL" id="MPN39831.1"/>
    </source>
</evidence>
<dbReference type="AlphaFoldDB" id="A0A645HLE1"/>
<reference evidence="1" key="1">
    <citation type="submission" date="2019-08" db="EMBL/GenBank/DDBJ databases">
        <authorList>
            <person name="Kucharzyk K."/>
            <person name="Murdoch R.W."/>
            <person name="Higgins S."/>
            <person name="Loffler F."/>
        </authorList>
    </citation>
    <scope>NUCLEOTIDE SEQUENCE</scope>
</reference>
<accession>A0A645HLE1</accession>
<organism evidence="1">
    <name type="scientific">bioreactor metagenome</name>
    <dbReference type="NCBI Taxonomy" id="1076179"/>
    <lineage>
        <taxon>unclassified sequences</taxon>
        <taxon>metagenomes</taxon>
        <taxon>ecological metagenomes</taxon>
    </lineage>
</organism>
<dbReference type="EMBL" id="VSSQ01095890">
    <property type="protein sequence ID" value="MPN39831.1"/>
    <property type="molecule type" value="Genomic_DNA"/>
</dbReference>
<protein>
    <submittedName>
        <fullName evidence="1">Uncharacterized protein</fullName>
    </submittedName>
</protein>
<gene>
    <name evidence="1" type="ORF">SDC9_187365</name>
</gene>
<comment type="caution">
    <text evidence="1">The sequence shown here is derived from an EMBL/GenBank/DDBJ whole genome shotgun (WGS) entry which is preliminary data.</text>
</comment>
<sequence length="122" mass="12854">MTETAAKGKLLCPSNTVNQNTFGYGYAMNSYLAYKALAGVNNPDKCANLLEFYGNLAAGASTVASTAPAKRSWGDVVVGTTPQTAIFAHNLMMNLLYIDGHVETQGVDYVKQGASNGTLLTP</sequence>
<proteinExistence type="predicted"/>